<proteinExistence type="predicted"/>
<accession>A0A834SEA7</accession>
<comment type="caution">
    <text evidence="1">The sequence shown here is derived from an EMBL/GenBank/DDBJ whole genome shotgun (WGS) entry which is preliminary data.</text>
</comment>
<sequence>MPNPHDKMIPAKQPHPSCSDLKQLLVKGFADTSAKFDKNRLTPC</sequence>
<dbReference type="EMBL" id="JAAIUW010000013">
    <property type="protein sequence ID" value="KAF7801796.1"/>
    <property type="molecule type" value="Genomic_DNA"/>
</dbReference>
<organism evidence="1 2">
    <name type="scientific">Senna tora</name>
    <dbReference type="NCBI Taxonomy" id="362788"/>
    <lineage>
        <taxon>Eukaryota</taxon>
        <taxon>Viridiplantae</taxon>
        <taxon>Streptophyta</taxon>
        <taxon>Embryophyta</taxon>
        <taxon>Tracheophyta</taxon>
        <taxon>Spermatophyta</taxon>
        <taxon>Magnoliopsida</taxon>
        <taxon>eudicotyledons</taxon>
        <taxon>Gunneridae</taxon>
        <taxon>Pentapetalae</taxon>
        <taxon>rosids</taxon>
        <taxon>fabids</taxon>
        <taxon>Fabales</taxon>
        <taxon>Fabaceae</taxon>
        <taxon>Caesalpinioideae</taxon>
        <taxon>Cassia clade</taxon>
        <taxon>Senna</taxon>
    </lineage>
</organism>
<protein>
    <submittedName>
        <fullName evidence="1">Uncharacterized protein</fullName>
    </submittedName>
</protein>
<name>A0A834SEA7_9FABA</name>
<dbReference type="Proteomes" id="UP000634136">
    <property type="component" value="Unassembled WGS sequence"/>
</dbReference>
<reference evidence="1" key="1">
    <citation type="submission" date="2020-09" db="EMBL/GenBank/DDBJ databases">
        <title>Genome-Enabled Discovery of Anthraquinone Biosynthesis in Senna tora.</title>
        <authorList>
            <person name="Kang S.-H."/>
            <person name="Pandey R.P."/>
            <person name="Lee C.-M."/>
            <person name="Sim J.-S."/>
            <person name="Jeong J.-T."/>
            <person name="Choi B.-S."/>
            <person name="Jung M."/>
            <person name="Ginzburg D."/>
            <person name="Zhao K."/>
            <person name="Won S.Y."/>
            <person name="Oh T.-J."/>
            <person name="Yu Y."/>
            <person name="Kim N.-H."/>
            <person name="Lee O.R."/>
            <person name="Lee T.-H."/>
            <person name="Bashyal P."/>
            <person name="Kim T.-S."/>
            <person name="Lee W.-H."/>
            <person name="Kawkins C."/>
            <person name="Kim C.-K."/>
            <person name="Kim J.S."/>
            <person name="Ahn B.O."/>
            <person name="Rhee S.Y."/>
            <person name="Sohng J.K."/>
        </authorList>
    </citation>
    <scope>NUCLEOTIDE SEQUENCE</scope>
    <source>
        <tissue evidence="1">Leaf</tissue>
    </source>
</reference>
<gene>
    <name evidence="1" type="ORF">G2W53_040907</name>
</gene>
<dbReference type="AlphaFoldDB" id="A0A834SEA7"/>
<keyword evidence="2" id="KW-1185">Reference proteome</keyword>
<evidence type="ECO:0000313" key="1">
    <source>
        <dbReference type="EMBL" id="KAF7801796.1"/>
    </source>
</evidence>
<evidence type="ECO:0000313" key="2">
    <source>
        <dbReference type="Proteomes" id="UP000634136"/>
    </source>
</evidence>